<reference evidence="2 3" key="1">
    <citation type="submission" date="2019-02" db="EMBL/GenBank/DDBJ databases">
        <title>Marinobacter halodurans sp. nov., a marine bacterium isolated from sea tidal flat.</title>
        <authorList>
            <person name="Yoo Y."/>
            <person name="Lee D.W."/>
            <person name="Kim B.S."/>
            <person name="Kim J.-J."/>
        </authorList>
    </citation>
    <scope>NUCLEOTIDE SEQUENCE [LARGE SCALE GENOMIC DNA]</scope>
    <source>
        <strain evidence="2 3">YJ-S3-2</strain>
    </source>
</reference>
<dbReference type="Proteomes" id="UP000313645">
    <property type="component" value="Unassembled WGS sequence"/>
</dbReference>
<comment type="caution">
    <text evidence="2">The sequence shown here is derived from an EMBL/GenBank/DDBJ whole genome shotgun (WGS) entry which is preliminary data.</text>
</comment>
<name>A0ABY1ZEP4_9GAMM</name>
<evidence type="ECO:0000313" key="2">
    <source>
        <dbReference type="EMBL" id="TBW48738.1"/>
    </source>
</evidence>
<proteinExistence type="predicted"/>
<dbReference type="EMBL" id="SJDL01000046">
    <property type="protein sequence ID" value="TBW48738.1"/>
    <property type="molecule type" value="Genomic_DNA"/>
</dbReference>
<evidence type="ECO:0000256" key="1">
    <source>
        <dbReference type="SAM" id="MobiDB-lite"/>
    </source>
</evidence>
<evidence type="ECO:0000313" key="3">
    <source>
        <dbReference type="Proteomes" id="UP000313645"/>
    </source>
</evidence>
<gene>
    <name evidence="2" type="ORF">EZI54_20830</name>
</gene>
<feature type="region of interest" description="Disordered" evidence="1">
    <location>
        <begin position="41"/>
        <end position="69"/>
    </location>
</feature>
<organism evidence="2 3">
    <name type="scientific">Marinobacter halodurans</name>
    <dbReference type="NCBI Taxonomy" id="2528979"/>
    <lineage>
        <taxon>Bacteria</taxon>
        <taxon>Pseudomonadati</taxon>
        <taxon>Pseudomonadota</taxon>
        <taxon>Gammaproteobacteria</taxon>
        <taxon>Pseudomonadales</taxon>
        <taxon>Marinobacteraceae</taxon>
        <taxon>Marinobacter</taxon>
    </lineage>
</organism>
<accession>A0ABY1ZEP4</accession>
<dbReference type="RefSeq" id="WP_131483826.1">
    <property type="nucleotide sequence ID" value="NZ_SJDL01000046.1"/>
</dbReference>
<protein>
    <submittedName>
        <fullName evidence="2">Uncharacterized protein</fullName>
    </submittedName>
</protein>
<keyword evidence="3" id="KW-1185">Reference proteome</keyword>
<sequence>MHWRGPLFILACVGAAAGLGYALSQLPDEGGRRPLAAVNAEAPSQPPAPVAGTPAPAQPPAPKPAPDENPIRFMLAQVADQYEEASRYPAYSVPISPGQAKAYAGNTYHAVTLPLADDGRFTVNLEKYRFTRGETILVVANLAGPMVVGQRVEARLESPGEGQGSQPGTALSRTQDGFYQGELDSNREPGEYRLIVSARVDGQTVRHVSTLSIEPHLGDFAGVGSTRIENNNLVIPVGFEPDEAGFYALGANLYVNGQPVAHLSHEQRLDGSTANIELWAHGSVMAGHTGKLQLKGLQIRRLPARPGDRTDYGFGPEDGFEVDASGLDRLEDVPAREPESEQRAAILRKMATGA</sequence>